<name>A0A6N2YKR5_CLOSY</name>
<protein>
    <recommendedName>
        <fullName evidence="2">SH3 domain-containing protein</fullName>
    </recommendedName>
</protein>
<reference evidence="1" key="1">
    <citation type="submission" date="2019-11" db="EMBL/GenBank/DDBJ databases">
        <authorList>
            <person name="Feng L."/>
        </authorList>
    </citation>
    <scope>NUCLEOTIDE SEQUENCE</scope>
    <source>
        <strain evidence="1">CsymbiosumLFYP84</strain>
    </source>
</reference>
<dbReference type="Gene3D" id="2.30.30.40">
    <property type="entry name" value="SH3 Domains"/>
    <property type="match status" value="1"/>
</dbReference>
<sequence length="337" mass="38481">MTTKSKDQIIKEVIAYEKSWDGYLEKSWPGISYIYEKTKGAGSDNVVWMWKEAYESGFPNLQGSYWCAIWKFMAYVHVIGLEDAQKLFHQTWFINCQSLFETFRSLERNTGKQYIYSTPAPGRIYLHWNGSRHNHTEDVIRVSDDETAFWTNGGNTSVKGAVPNGGGVHHMKQYSSYSCIANGDHFIELDWDSIAANTSLPELQTYAVSSGDLGLTVSVDSTLNIRDFPKTGKSIGSLKNGERVFPDKKAFVMGDVWYYLPDKKGWISARYLNGGWIYEATVSSPFKWWYIHKNYTCTVDDIEIIGGKIYKFDEEGYMMENTSGTYFISSDGELIFP</sequence>
<dbReference type="Gene3D" id="2.10.270.10">
    <property type="entry name" value="Cholin Binding"/>
    <property type="match status" value="1"/>
</dbReference>
<evidence type="ECO:0000313" key="1">
    <source>
        <dbReference type="EMBL" id="VYT67479.1"/>
    </source>
</evidence>
<evidence type="ECO:0008006" key="2">
    <source>
        <dbReference type="Google" id="ProtNLM"/>
    </source>
</evidence>
<gene>
    <name evidence="1" type="ORF">CSLFYP84_00297</name>
</gene>
<dbReference type="RefSeq" id="WP_156684235.1">
    <property type="nucleotide sequence ID" value="NZ_CACRUA010000002.1"/>
</dbReference>
<dbReference type="EMBL" id="CACRUA010000002">
    <property type="protein sequence ID" value="VYT67479.1"/>
    <property type="molecule type" value="Genomic_DNA"/>
</dbReference>
<organism evidence="1">
    <name type="scientific">Clostridium symbiosum</name>
    <name type="common">Bacteroides symbiosus</name>
    <dbReference type="NCBI Taxonomy" id="1512"/>
    <lineage>
        <taxon>Bacteria</taxon>
        <taxon>Bacillati</taxon>
        <taxon>Bacillota</taxon>
        <taxon>Clostridia</taxon>
        <taxon>Lachnospirales</taxon>
        <taxon>Lachnospiraceae</taxon>
        <taxon>Otoolea</taxon>
    </lineage>
</organism>
<proteinExistence type="predicted"/>
<accession>A0A6N2YKR5</accession>
<dbReference type="AlphaFoldDB" id="A0A6N2YKR5"/>